<dbReference type="AlphaFoldDB" id="A0A069S2X5"/>
<reference evidence="1 2" key="1">
    <citation type="submission" date="2014-04" db="EMBL/GenBank/DDBJ databases">
        <authorList>
            <person name="Sears C."/>
            <person name="Carroll K."/>
            <person name="Sack B.R."/>
            <person name="Qadri F."/>
            <person name="Myers L.L."/>
            <person name="Chung G.-T."/>
            <person name="Escheverria P."/>
            <person name="Fraser C.M."/>
            <person name="Sadzewicz L."/>
            <person name="Shefchek K.A."/>
            <person name="Tallon L."/>
            <person name="Das S.P."/>
            <person name="Daugherty S."/>
            <person name="Mongodin E.F."/>
        </authorList>
    </citation>
    <scope>NUCLEOTIDE SEQUENCE [LARGE SCALE GENOMIC DNA]</scope>
    <source>
        <strain evidence="1 2">3975 RP4</strain>
    </source>
</reference>
<dbReference type="Proteomes" id="UP000027661">
    <property type="component" value="Unassembled WGS sequence"/>
</dbReference>
<name>A0A069S2X5_PHOVU</name>
<dbReference type="EMBL" id="JNHM01000164">
    <property type="protein sequence ID" value="KDS44360.1"/>
    <property type="molecule type" value="Genomic_DNA"/>
</dbReference>
<proteinExistence type="predicted"/>
<sequence>MKRHNFNVDFDKDVLQNDAELMESIDFLLYKSSQNNRKYKIVEILRESYYDGVICLGRVMELEEIFHFDLRRFMLKNPYIYICEDAIRSKTITDVNKFIAKQVGTKYVHSRYPKIGFPQIRRILVDIHAILCLTQ</sequence>
<evidence type="ECO:0000313" key="1">
    <source>
        <dbReference type="EMBL" id="KDS44360.1"/>
    </source>
</evidence>
<dbReference type="PATRIC" id="fig|1339352.3.peg.4036"/>
<dbReference type="RefSeq" id="WP_008668216.1">
    <property type="nucleotide sequence ID" value="NZ_JNHM01000164.1"/>
</dbReference>
<organism evidence="1 2">
    <name type="scientific">Phocaeicola vulgatus str. 3975 RP4</name>
    <dbReference type="NCBI Taxonomy" id="1339352"/>
    <lineage>
        <taxon>Bacteria</taxon>
        <taxon>Pseudomonadati</taxon>
        <taxon>Bacteroidota</taxon>
        <taxon>Bacteroidia</taxon>
        <taxon>Bacteroidales</taxon>
        <taxon>Bacteroidaceae</taxon>
        <taxon>Phocaeicola</taxon>
    </lineage>
</organism>
<protein>
    <submittedName>
        <fullName evidence="1">Uncharacterized protein</fullName>
    </submittedName>
</protein>
<gene>
    <name evidence="1" type="ORF">M099_4304</name>
</gene>
<accession>A0A069S2X5</accession>
<comment type="caution">
    <text evidence="1">The sequence shown here is derived from an EMBL/GenBank/DDBJ whole genome shotgun (WGS) entry which is preliminary data.</text>
</comment>
<evidence type="ECO:0000313" key="2">
    <source>
        <dbReference type="Proteomes" id="UP000027661"/>
    </source>
</evidence>